<dbReference type="InterPro" id="IPR000209">
    <property type="entry name" value="Peptidase_S8/S53_dom"/>
</dbReference>
<evidence type="ECO:0000256" key="4">
    <source>
        <dbReference type="ARBA" id="ARBA00022825"/>
    </source>
</evidence>
<dbReference type="Pfam" id="PF00082">
    <property type="entry name" value="Peptidase_S8"/>
    <property type="match status" value="1"/>
</dbReference>
<dbReference type="InterPro" id="IPR017297">
    <property type="entry name" value="Peptidase_S8A_DPH-A"/>
</dbReference>
<keyword evidence="2 6" id="KW-0645">Protease</keyword>
<dbReference type="PANTHER" id="PTHR43806">
    <property type="entry name" value="PEPTIDASE S8"/>
    <property type="match status" value="1"/>
</dbReference>
<reference evidence="10 11" key="1">
    <citation type="journal article" date="2012" name="J. Bacteriol.">
        <title>Draft genome of Streptomyces tsukubaensis NRRL 18488, the producer of the clinically important immunosuppressant tacrolimus (FK506).</title>
        <authorList>
            <person name="Barreiro C."/>
            <person name="Prieto C."/>
            <person name="Sola-Landa A."/>
            <person name="Solera E."/>
            <person name="Martinez-Castro M."/>
            <person name="Perez-Redondo R."/>
            <person name="Garcia-Estrada C."/>
            <person name="Aparicio J.F."/>
            <person name="Fernandez-Martinez L.T."/>
            <person name="Santos-Aberturas J."/>
            <person name="Salehi-Najafabadi Z."/>
            <person name="Rodriguez-Garcia A."/>
            <person name="Tauch A."/>
            <person name="Martin J.F."/>
        </authorList>
    </citation>
    <scope>NUCLEOTIDE SEQUENCE [LARGE SCALE GENOMIC DNA]</scope>
    <source>
        <strain evidence="11">DSM 42081 / NBRC 108919 / NRRL 18488 / 9993</strain>
    </source>
</reference>
<dbReference type="SUPFAM" id="SSF52743">
    <property type="entry name" value="Subtilisin-like"/>
    <property type="match status" value="1"/>
</dbReference>
<dbReference type="PROSITE" id="PS00137">
    <property type="entry name" value="SUBTILASE_HIS"/>
    <property type="match status" value="1"/>
</dbReference>
<dbReference type="PROSITE" id="PS00136">
    <property type="entry name" value="SUBTILASE_ASP"/>
    <property type="match status" value="1"/>
</dbReference>
<dbReference type="GO" id="GO:0006508">
    <property type="term" value="P:proteolysis"/>
    <property type="evidence" value="ECO:0007669"/>
    <property type="project" value="UniProtKB-KW"/>
</dbReference>
<dbReference type="InterPro" id="IPR034213">
    <property type="entry name" value="S8_Vpr-like"/>
</dbReference>
<dbReference type="GO" id="GO:0004252">
    <property type="term" value="F:serine-type endopeptidase activity"/>
    <property type="evidence" value="ECO:0007669"/>
    <property type="project" value="UniProtKB-UniRule"/>
</dbReference>
<comment type="similarity">
    <text evidence="1 6 7">Belongs to the peptidase S8 family.</text>
</comment>
<evidence type="ECO:0000256" key="5">
    <source>
        <dbReference type="PIRSR" id="PIRSR615500-1"/>
    </source>
</evidence>
<feature type="domain" description="Peptidase S8/S53" evidence="9">
    <location>
        <begin position="209"/>
        <end position="469"/>
    </location>
</feature>
<feature type="region of interest" description="Disordered" evidence="8">
    <location>
        <begin position="1"/>
        <end position="26"/>
    </location>
</feature>
<keyword evidence="4 6" id="KW-0720">Serine protease</keyword>
<name>I2N656_STRT9</name>
<dbReference type="Gene3D" id="3.40.50.200">
    <property type="entry name" value="Peptidase S8/S53 domain"/>
    <property type="match status" value="1"/>
</dbReference>
<dbReference type="InterPro" id="IPR036852">
    <property type="entry name" value="Peptidase_S8/S53_dom_sf"/>
</dbReference>
<evidence type="ECO:0000313" key="10">
    <source>
        <dbReference type="EMBL" id="QKM67515.1"/>
    </source>
</evidence>
<dbReference type="InterPro" id="IPR050131">
    <property type="entry name" value="Peptidase_S8_subtilisin-like"/>
</dbReference>
<evidence type="ECO:0000256" key="6">
    <source>
        <dbReference type="PROSITE-ProRule" id="PRU01240"/>
    </source>
</evidence>
<feature type="active site" description="Charge relay system" evidence="5 6">
    <location>
        <position position="250"/>
    </location>
</feature>
<keyword evidence="11" id="KW-1185">Reference proteome</keyword>
<dbReference type="PROSITE" id="PS00138">
    <property type="entry name" value="SUBTILASE_SER"/>
    <property type="match status" value="1"/>
</dbReference>
<accession>I2N656</accession>
<dbReference type="PROSITE" id="PS51892">
    <property type="entry name" value="SUBTILASE"/>
    <property type="match status" value="1"/>
</dbReference>
<feature type="active site" description="Charge relay system" evidence="5 6">
    <location>
        <position position="423"/>
    </location>
</feature>
<dbReference type="RefSeq" id="WP_006346633.1">
    <property type="nucleotide sequence ID" value="NZ_CP029159.1"/>
</dbReference>
<feature type="active site" description="Charge relay system" evidence="5 6">
    <location>
        <position position="218"/>
    </location>
</feature>
<evidence type="ECO:0000256" key="8">
    <source>
        <dbReference type="SAM" id="MobiDB-lite"/>
    </source>
</evidence>
<proteinExistence type="inferred from homology"/>
<organism evidence="10 11">
    <name type="scientific">Streptomyces tsukubensis (strain DSM 42081 / NBRC 108919 / NRRL 18488 / 9993)</name>
    <dbReference type="NCBI Taxonomy" id="1114943"/>
    <lineage>
        <taxon>Bacteria</taxon>
        <taxon>Bacillati</taxon>
        <taxon>Actinomycetota</taxon>
        <taxon>Actinomycetes</taxon>
        <taxon>Kitasatosporales</taxon>
        <taxon>Streptomycetaceae</taxon>
        <taxon>Streptomyces</taxon>
    </lineage>
</organism>
<dbReference type="InterPro" id="IPR015500">
    <property type="entry name" value="Peptidase_S8_subtilisin-rel"/>
</dbReference>
<feature type="compositionally biased region" description="Low complexity" evidence="8">
    <location>
        <begin position="12"/>
        <end position="23"/>
    </location>
</feature>
<dbReference type="EMBL" id="CP029159">
    <property type="protein sequence ID" value="QKM67515.1"/>
    <property type="molecule type" value="Genomic_DNA"/>
</dbReference>
<dbReference type="InterPro" id="IPR022398">
    <property type="entry name" value="Peptidase_S8_His-AS"/>
</dbReference>
<gene>
    <name evidence="10" type="ORF">STSU_010400</name>
</gene>
<evidence type="ECO:0000256" key="3">
    <source>
        <dbReference type="ARBA" id="ARBA00022801"/>
    </source>
</evidence>
<dbReference type="PRINTS" id="PR00723">
    <property type="entry name" value="SUBTILISIN"/>
</dbReference>
<dbReference type="PIRSF" id="PIRSF037854">
    <property type="entry name" value="Dihydropyridine_esterase"/>
    <property type="match status" value="1"/>
</dbReference>
<evidence type="ECO:0000259" key="9">
    <source>
        <dbReference type="Pfam" id="PF00082"/>
    </source>
</evidence>
<dbReference type="CDD" id="cd07474">
    <property type="entry name" value="Peptidases_S8_subtilisin_Vpr-like"/>
    <property type="match status" value="1"/>
</dbReference>
<dbReference type="PANTHER" id="PTHR43806:SF65">
    <property type="entry name" value="SERINE PROTEASE APRX"/>
    <property type="match status" value="1"/>
</dbReference>
<evidence type="ECO:0000256" key="2">
    <source>
        <dbReference type="ARBA" id="ARBA00022670"/>
    </source>
</evidence>
<protein>
    <submittedName>
        <fullName evidence="10">Peptidase S8</fullName>
    </submittedName>
</protein>
<sequence length="1093" mass="112641">MTSPASAGNGDRGTSTTAAGAADAKGRAPHTITLITGDRVLVDNRGRIVSIQRAKGREGIPVFTRTHQGRTYVIPRDARELIAKGTLDRRLFDITELAKPESRKAHRAGLKVIVGYRGATAGKARAEVRSAEGTTVRRTLATLGADAVTSATGTAGELWDALTRPDGEGSATATSGIGQVWLDGVRKASLDRSTAQIGAPAAWARSLDGTGVKIAVLDTGIDSTHPDLAGRVVAEKNFSASTTAADRDGHGTHVASTAAGTGKKDARFKGVAPGAELINAKVLDDGGSGDDSGIVAGIDWAVAQGASVLNLSLGGSDTPQIDALEAQINKLSAEKGVLFAVAAGNFGPDPKSIDSPGSAEAALTVGAVDDDDKLAGFSAVGPRNWDGGIKPDVTAPGVATTAAALANAPGQNPAGYISMDGTSMATPHAAGAAALLKQKNPGWTSAQLKSALMASAKGGTYSVFQQGAGRIAVDKALDQTVVAEQPSLNLGTQQWPHNDDTPVTRQLTYRNSGDADVVLDLSLANPTGADGRPAPAGFFTLGARQITVPKGGTASVGLTADTTLGGTVNGSYSATVVASGGGLTVRTPAAVDREIESYSVTFQGIGRDGASSGAWQAELQSLGGETEGHSVSPDLSSGSAVLRIPRGTYAMSADAYVDPADPGKGADLIDNPKLTVDRDITVVLDGRTTKPVSVKVPDSQAKQTAAGMTYSLELPDGSLISRGYGFESFDNIRTAYQGPRYTDGSLSQSWYAKWERGTSEFNTLSGSPVQQLGNGYSKVYASKDLALVKVGLGASVPGKQGAVLAYGELPDYSSNDSGVFSVQPAASVRHVWLSTGDGVLWDIMGGQYKGLDPEGFPVFEALYGSGNVRRYAAGATYTQNFNVGVHGPLVNSWSGLERDANYLYPSVMLLSDGAGHAVGQTEYTTAITSLHRNGTLLGVQKLPADETLWRVPSASATYTLATTVNRSPSVTRTATRVDASWTFTSVRGKSAVKLPVSTVRFTPALALDSTAPAGRALSVPVVVQGGAAGSNLKALTVQVSYDNAKTWKSVVVKSGKATVTSPAKGKALTLRAFVTDKKNNKASVTVHNAWFGK</sequence>
<evidence type="ECO:0000256" key="7">
    <source>
        <dbReference type="RuleBase" id="RU003355"/>
    </source>
</evidence>
<dbReference type="InterPro" id="IPR023828">
    <property type="entry name" value="Peptidase_S8_Ser-AS"/>
</dbReference>
<dbReference type="AlphaFoldDB" id="I2N656"/>
<evidence type="ECO:0000256" key="1">
    <source>
        <dbReference type="ARBA" id="ARBA00011073"/>
    </source>
</evidence>
<dbReference type="InterPro" id="IPR023827">
    <property type="entry name" value="Peptidase_S8_Asp-AS"/>
</dbReference>
<dbReference type="Proteomes" id="UP000005940">
    <property type="component" value="Chromosome"/>
</dbReference>
<evidence type="ECO:0000313" key="11">
    <source>
        <dbReference type="Proteomes" id="UP000005940"/>
    </source>
</evidence>
<keyword evidence="3 6" id="KW-0378">Hydrolase</keyword>